<dbReference type="CDD" id="cd00170">
    <property type="entry name" value="SEC14"/>
    <property type="match status" value="1"/>
</dbReference>
<dbReference type="InterPro" id="IPR001251">
    <property type="entry name" value="CRAL-TRIO_dom"/>
</dbReference>
<dbReference type="Proteomes" id="UP000239899">
    <property type="component" value="Unassembled WGS sequence"/>
</dbReference>
<dbReference type="AlphaFoldDB" id="A0A2P6TJS0"/>
<feature type="compositionally biased region" description="Low complexity" evidence="1">
    <location>
        <begin position="21"/>
        <end position="46"/>
    </location>
</feature>
<evidence type="ECO:0000313" key="4">
    <source>
        <dbReference type="Proteomes" id="UP000239899"/>
    </source>
</evidence>
<organism evidence="3 4">
    <name type="scientific">Chlorella sorokiniana</name>
    <name type="common">Freshwater green alga</name>
    <dbReference type="NCBI Taxonomy" id="3076"/>
    <lineage>
        <taxon>Eukaryota</taxon>
        <taxon>Viridiplantae</taxon>
        <taxon>Chlorophyta</taxon>
        <taxon>core chlorophytes</taxon>
        <taxon>Trebouxiophyceae</taxon>
        <taxon>Chlorellales</taxon>
        <taxon>Chlorellaceae</taxon>
        <taxon>Chlorella clade</taxon>
        <taxon>Chlorella</taxon>
    </lineage>
</organism>
<evidence type="ECO:0000259" key="2">
    <source>
        <dbReference type="PROSITE" id="PS50191"/>
    </source>
</evidence>
<proteinExistence type="predicted"/>
<dbReference type="PROSITE" id="PS50191">
    <property type="entry name" value="CRAL_TRIO"/>
    <property type="match status" value="1"/>
</dbReference>
<gene>
    <name evidence="3" type="ORF">C2E21_6755</name>
</gene>
<dbReference type="GO" id="GO:0008526">
    <property type="term" value="F:phosphatidylinositol transfer activity"/>
    <property type="evidence" value="ECO:0007669"/>
    <property type="project" value="TreeGrafter"/>
</dbReference>
<evidence type="ECO:0000256" key="1">
    <source>
        <dbReference type="SAM" id="MobiDB-lite"/>
    </source>
</evidence>
<dbReference type="SUPFAM" id="SSF52087">
    <property type="entry name" value="CRAL/TRIO domain"/>
    <property type="match status" value="1"/>
</dbReference>
<feature type="domain" description="CRAL-TRIO" evidence="2">
    <location>
        <begin position="128"/>
        <end position="293"/>
    </location>
</feature>
<keyword evidence="4" id="KW-1185">Reference proteome</keyword>
<feature type="compositionally biased region" description="Basic and acidic residues" evidence="1">
    <location>
        <begin position="434"/>
        <end position="451"/>
    </location>
</feature>
<comment type="caution">
    <text evidence="3">The sequence shown here is derived from an EMBL/GenBank/DDBJ whole genome shotgun (WGS) entry which is preliminary data.</text>
</comment>
<evidence type="ECO:0000313" key="3">
    <source>
        <dbReference type="EMBL" id="PRW44288.1"/>
    </source>
</evidence>
<name>A0A2P6TJS0_CHLSO</name>
<dbReference type="OrthoDB" id="75724at2759"/>
<protein>
    <submittedName>
        <fullName evidence="3">Random slug 5</fullName>
    </submittedName>
</protein>
<dbReference type="PANTHER" id="PTHR45824:SF29">
    <property type="entry name" value="GH16843P"/>
    <property type="match status" value="1"/>
</dbReference>
<sequence>MVRFSLPGKKLVTPGDDDDASSSSGSQLEGLGPTTPDAGGAATDAAAGKRKYWPSEAEVAAVLERLSEQDREMCDAAMANRYLRATGGDQKHAAKRIHDTLEWRRAEQPEHIVCTACRANYKSHYMQVVGHDLTGRPLIYSCIGLATNRDVEDNRKHMISTFEQAIRLMPDPAACPPGSRPVESWCWVMDFHGFSIRDCDPRLAKIFLNLSAAHYPERLGTFFIVSAPTVFNTLWRAISHFIDPVTKQKIHFVNFHAKKDNSKLEALLARYFDGDTCHWLLREMEDNRDKSLALSKAYSYPDLSKLAAEGRGAPDVEAAQRLRRQQSGCREHDHLGSPAFLDTVAGKPDLLLPHLQQLSLNGSGDADADRAAMADRVDPLAVGQDDELNQQAVLEDVTGGAGGPGLVERLKEAAAGAKEAGQEASERAAGAADAAKEKATETAEAVKQHAS</sequence>
<dbReference type="PANTHER" id="PTHR45824">
    <property type="entry name" value="GH16843P"/>
    <property type="match status" value="1"/>
</dbReference>
<dbReference type="InterPro" id="IPR052578">
    <property type="entry name" value="PI_Transfer_CRAL-TRIO"/>
</dbReference>
<feature type="region of interest" description="Disordered" evidence="1">
    <location>
        <begin position="413"/>
        <end position="451"/>
    </location>
</feature>
<dbReference type="Pfam" id="PF00650">
    <property type="entry name" value="CRAL_TRIO"/>
    <property type="match status" value="1"/>
</dbReference>
<feature type="region of interest" description="Disordered" evidence="1">
    <location>
        <begin position="1"/>
        <end position="49"/>
    </location>
</feature>
<dbReference type="SUPFAM" id="SSF46938">
    <property type="entry name" value="CRAL/TRIO N-terminal domain"/>
    <property type="match status" value="1"/>
</dbReference>
<dbReference type="InterPro" id="IPR036273">
    <property type="entry name" value="CRAL/TRIO_N_dom_sf"/>
</dbReference>
<dbReference type="EMBL" id="LHPG02000013">
    <property type="protein sequence ID" value="PRW44288.1"/>
    <property type="molecule type" value="Genomic_DNA"/>
</dbReference>
<reference evidence="3 4" key="1">
    <citation type="journal article" date="2018" name="Plant J.">
        <title>Genome sequences of Chlorella sorokiniana UTEX 1602 and Micractinium conductrix SAG 241.80: implications to maltose excretion by a green alga.</title>
        <authorList>
            <person name="Arriola M.B."/>
            <person name="Velmurugan N."/>
            <person name="Zhang Y."/>
            <person name="Plunkett M.H."/>
            <person name="Hondzo H."/>
            <person name="Barney B.M."/>
        </authorList>
    </citation>
    <scope>NUCLEOTIDE SEQUENCE [LARGE SCALE GENOMIC DNA]</scope>
    <source>
        <strain evidence="4">UTEX 1602</strain>
    </source>
</reference>
<dbReference type="InterPro" id="IPR036865">
    <property type="entry name" value="CRAL-TRIO_dom_sf"/>
</dbReference>
<dbReference type="Gene3D" id="3.40.525.10">
    <property type="entry name" value="CRAL-TRIO lipid binding domain"/>
    <property type="match status" value="1"/>
</dbReference>
<accession>A0A2P6TJS0</accession>
<dbReference type="SMART" id="SM00516">
    <property type="entry name" value="SEC14"/>
    <property type="match status" value="1"/>
</dbReference>